<feature type="compositionally biased region" description="Basic and acidic residues" evidence="1">
    <location>
        <begin position="342"/>
        <end position="355"/>
    </location>
</feature>
<name>A0A9P9H3E3_FUSRE</name>
<feature type="region of interest" description="Disordered" evidence="1">
    <location>
        <begin position="1"/>
        <end position="43"/>
    </location>
</feature>
<dbReference type="Proteomes" id="UP000720189">
    <property type="component" value="Unassembled WGS sequence"/>
</dbReference>
<feature type="compositionally biased region" description="Basic and acidic residues" evidence="1">
    <location>
        <begin position="81"/>
        <end position="104"/>
    </location>
</feature>
<protein>
    <submittedName>
        <fullName evidence="2">Uncharacterized protein</fullName>
    </submittedName>
</protein>
<evidence type="ECO:0000313" key="2">
    <source>
        <dbReference type="EMBL" id="KAH7250306.1"/>
    </source>
</evidence>
<proteinExistence type="predicted"/>
<accession>A0A9P9H3E3</accession>
<feature type="region of interest" description="Disordered" evidence="1">
    <location>
        <begin position="306"/>
        <end position="355"/>
    </location>
</feature>
<organism evidence="2 3">
    <name type="scientific">Fusarium redolens</name>
    <dbReference type="NCBI Taxonomy" id="48865"/>
    <lineage>
        <taxon>Eukaryota</taxon>
        <taxon>Fungi</taxon>
        <taxon>Dikarya</taxon>
        <taxon>Ascomycota</taxon>
        <taxon>Pezizomycotina</taxon>
        <taxon>Sordariomycetes</taxon>
        <taxon>Hypocreomycetidae</taxon>
        <taxon>Hypocreales</taxon>
        <taxon>Nectriaceae</taxon>
        <taxon>Fusarium</taxon>
        <taxon>Fusarium redolens species complex</taxon>
    </lineage>
</organism>
<dbReference type="RefSeq" id="XP_046049625.1">
    <property type="nucleotide sequence ID" value="XM_046190197.1"/>
</dbReference>
<evidence type="ECO:0000313" key="3">
    <source>
        <dbReference type="Proteomes" id="UP000720189"/>
    </source>
</evidence>
<feature type="compositionally biased region" description="Polar residues" evidence="1">
    <location>
        <begin position="309"/>
        <end position="341"/>
    </location>
</feature>
<comment type="caution">
    <text evidence="2">The sequence shown here is derived from an EMBL/GenBank/DDBJ whole genome shotgun (WGS) entry which is preliminary data.</text>
</comment>
<keyword evidence="3" id="KW-1185">Reference proteome</keyword>
<gene>
    <name evidence="2" type="ORF">BKA55DRAFT_539861</name>
</gene>
<sequence length="507" mass="56005">MARHHHHHEDQHDASQPDTPTIRVRPRHSEDEIPGANDGQRTEAETVVVDELPQTGLVVFDDCVSLLHVNSLPERALNRWREEEQQHQQHVQEEGDSQPQRRSEIPPQIYDGSAPISSSPELTQVQRACIVASNGFYVVNCDTSGPQINICWRVPGPRNIWLARLPVSQDGRNAEPQPSIYPGFTLSCFKRGPQGGESAWSIIIAGSRVHAEEGIGRGEGELVFGEPSSAESLAAFGRAVGIEVLQICWNVPLSPNNVTAKPHTHRQILNINTIGLATMDTCQQSGTRSALNEEHHVQALNFRKRAEASEQSIDAQNETHAPSNDKASQDGTPQCNNPQSDTRQDNASHADASNFKDWRPPVASYSLLRILPTVEIHANSTLLIRNPRENGPQTDICARIPGYLNHWAARISCNDSLYDFHDWVVGNSGEESPEVWMYVSTNPDTFININDIHLLSLYESVSIVALTNPGHPLPSGWTKVTSGWLSVCPLLPGLRDVQGPEGAKWLV</sequence>
<dbReference type="EMBL" id="JAGMUX010000008">
    <property type="protein sequence ID" value="KAH7250306.1"/>
    <property type="molecule type" value="Genomic_DNA"/>
</dbReference>
<dbReference type="OrthoDB" id="5088778at2759"/>
<evidence type="ECO:0000256" key="1">
    <source>
        <dbReference type="SAM" id="MobiDB-lite"/>
    </source>
</evidence>
<dbReference type="GeneID" id="70220151"/>
<feature type="region of interest" description="Disordered" evidence="1">
    <location>
        <begin position="81"/>
        <end position="117"/>
    </location>
</feature>
<dbReference type="AlphaFoldDB" id="A0A9P9H3E3"/>
<reference evidence="2" key="1">
    <citation type="journal article" date="2021" name="Nat. Commun.">
        <title>Genetic determinants of endophytism in the Arabidopsis root mycobiome.</title>
        <authorList>
            <person name="Mesny F."/>
            <person name="Miyauchi S."/>
            <person name="Thiergart T."/>
            <person name="Pickel B."/>
            <person name="Atanasova L."/>
            <person name="Karlsson M."/>
            <person name="Huettel B."/>
            <person name="Barry K.W."/>
            <person name="Haridas S."/>
            <person name="Chen C."/>
            <person name="Bauer D."/>
            <person name="Andreopoulos W."/>
            <person name="Pangilinan J."/>
            <person name="LaButti K."/>
            <person name="Riley R."/>
            <person name="Lipzen A."/>
            <person name="Clum A."/>
            <person name="Drula E."/>
            <person name="Henrissat B."/>
            <person name="Kohler A."/>
            <person name="Grigoriev I.V."/>
            <person name="Martin F.M."/>
            <person name="Hacquard S."/>
        </authorList>
    </citation>
    <scope>NUCLEOTIDE SEQUENCE</scope>
    <source>
        <strain evidence="2">MPI-CAGE-AT-0023</strain>
    </source>
</reference>